<dbReference type="AlphaFoldDB" id="A0A8K0K381"/>
<sequence>MLSRMSYVIKRDSHLYKLKTNAVRRWRYGREGGQERNYSTVAGRRVRKVVRDDPGTFTKRQPIGCLRICRGGDRSLLPNSSPLPASFDGALKEEGGLSGQKRKTLADGGV</sequence>
<accession>A0A8K0K381</accession>
<feature type="region of interest" description="Disordered" evidence="1">
    <location>
        <begin position="77"/>
        <end position="110"/>
    </location>
</feature>
<evidence type="ECO:0000313" key="3">
    <source>
        <dbReference type="Proteomes" id="UP000792457"/>
    </source>
</evidence>
<organism evidence="2 3">
    <name type="scientific">Ladona fulva</name>
    <name type="common">Scarce chaser dragonfly</name>
    <name type="synonym">Libellula fulva</name>
    <dbReference type="NCBI Taxonomy" id="123851"/>
    <lineage>
        <taxon>Eukaryota</taxon>
        <taxon>Metazoa</taxon>
        <taxon>Ecdysozoa</taxon>
        <taxon>Arthropoda</taxon>
        <taxon>Hexapoda</taxon>
        <taxon>Insecta</taxon>
        <taxon>Pterygota</taxon>
        <taxon>Palaeoptera</taxon>
        <taxon>Odonata</taxon>
        <taxon>Epiprocta</taxon>
        <taxon>Anisoptera</taxon>
        <taxon>Libelluloidea</taxon>
        <taxon>Libellulidae</taxon>
        <taxon>Ladona</taxon>
    </lineage>
</organism>
<proteinExistence type="predicted"/>
<protein>
    <submittedName>
        <fullName evidence="2">Uncharacterized protein</fullName>
    </submittedName>
</protein>
<reference evidence="2" key="1">
    <citation type="submission" date="2013-04" db="EMBL/GenBank/DDBJ databases">
        <authorList>
            <person name="Qu J."/>
            <person name="Murali S.C."/>
            <person name="Bandaranaike D."/>
            <person name="Bellair M."/>
            <person name="Blankenburg K."/>
            <person name="Chao H."/>
            <person name="Dinh H."/>
            <person name="Doddapaneni H."/>
            <person name="Downs B."/>
            <person name="Dugan-Rocha S."/>
            <person name="Elkadiri S."/>
            <person name="Gnanaolivu R.D."/>
            <person name="Hernandez B."/>
            <person name="Javaid M."/>
            <person name="Jayaseelan J.C."/>
            <person name="Lee S."/>
            <person name="Li M."/>
            <person name="Ming W."/>
            <person name="Munidasa M."/>
            <person name="Muniz J."/>
            <person name="Nguyen L."/>
            <person name="Ongeri F."/>
            <person name="Osuji N."/>
            <person name="Pu L.-L."/>
            <person name="Puazo M."/>
            <person name="Qu C."/>
            <person name="Quiroz J."/>
            <person name="Raj R."/>
            <person name="Weissenberger G."/>
            <person name="Xin Y."/>
            <person name="Zou X."/>
            <person name="Han Y."/>
            <person name="Richards S."/>
            <person name="Worley K."/>
            <person name="Muzny D."/>
            <person name="Gibbs R."/>
        </authorList>
    </citation>
    <scope>NUCLEOTIDE SEQUENCE</scope>
    <source>
        <strain evidence="2">Sampled in the wild</strain>
    </source>
</reference>
<dbReference type="Proteomes" id="UP000792457">
    <property type="component" value="Unassembled WGS sequence"/>
</dbReference>
<comment type="caution">
    <text evidence="2">The sequence shown here is derived from an EMBL/GenBank/DDBJ whole genome shotgun (WGS) entry which is preliminary data.</text>
</comment>
<keyword evidence="3" id="KW-1185">Reference proteome</keyword>
<evidence type="ECO:0000256" key="1">
    <source>
        <dbReference type="SAM" id="MobiDB-lite"/>
    </source>
</evidence>
<name>A0A8K0K381_LADFU</name>
<evidence type="ECO:0000313" key="2">
    <source>
        <dbReference type="EMBL" id="KAG8227499.1"/>
    </source>
</evidence>
<reference evidence="2" key="2">
    <citation type="submission" date="2017-10" db="EMBL/GenBank/DDBJ databases">
        <title>Ladona fulva Genome sequencing and assembly.</title>
        <authorList>
            <person name="Murali S."/>
            <person name="Richards S."/>
            <person name="Bandaranaike D."/>
            <person name="Bellair M."/>
            <person name="Blankenburg K."/>
            <person name="Chao H."/>
            <person name="Dinh H."/>
            <person name="Doddapaneni H."/>
            <person name="Dugan-Rocha S."/>
            <person name="Elkadiri S."/>
            <person name="Gnanaolivu R."/>
            <person name="Hernandez B."/>
            <person name="Skinner E."/>
            <person name="Javaid M."/>
            <person name="Lee S."/>
            <person name="Li M."/>
            <person name="Ming W."/>
            <person name="Munidasa M."/>
            <person name="Muniz J."/>
            <person name="Nguyen L."/>
            <person name="Hughes D."/>
            <person name="Osuji N."/>
            <person name="Pu L.-L."/>
            <person name="Puazo M."/>
            <person name="Qu C."/>
            <person name="Quiroz J."/>
            <person name="Raj R."/>
            <person name="Weissenberger G."/>
            <person name="Xin Y."/>
            <person name="Zou X."/>
            <person name="Han Y."/>
            <person name="Worley K."/>
            <person name="Muzny D."/>
            <person name="Gibbs R."/>
        </authorList>
    </citation>
    <scope>NUCLEOTIDE SEQUENCE</scope>
    <source>
        <strain evidence="2">Sampled in the wild</strain>
    </source>
</reference>
<gene>
    <name evidence="2" type="ORF">J437_LFUL002388</name>
</gene>
<dbReference type="EMBL" id="KZ308325">
    <property type="protein sequence ID" value="KAG8227499.1"/>
    <property type="molecule type" value="Genomic_DNA"/>
</dbReference>